<keyword evidence="12 14" id="KW-0472">Membrane</keyword>
<keyword evidence="19" id="KW-1185">Reference proteome</keyword>
<keyword evidence="11" id="KW-0482">Metalloprotease</keyword>
<dbReference type="GO" id="GO:0008237">
    <property type="term" value="F:metallopeptidase activity"/>
    <property type="evidence" value="ECO:0007669"/>
    <property type="project" value="UniProtKB-KW"/>
</dbReference>
<dbReference type="EMBL" id="BNCQ01000021">
    <property type="protein sequence ID" value="GIM06334.1"/>
    <property type="molecule type" value="Genomic_DNA"/>
</dbReference>
<evidence type="ECO:0000313" key="18">
    <source>
        <dbReference type="Proteomes" id="UP000722791"/>
    </source>
</evidence>
<feature type="region of interest" description="Disordered" evidence="13">
    <location>
        <begin position="46"/>
        <end position="120"/>
    </location>
</feature>
<feature type="transmembrane region" description="Helical" evidence="14">
    <location>
        <begin position="435"/>
        <end position="465"/>
    </location>
</feature>
<evidence type="ECO:0000256" key="14">
    <source>
        <dbReference type="SAM" id="Phobius"/>
    </source>
</evidence>
<feature type="transmembrane region" description="Helical" evidence="14">
    <location>
        <begin position="264"/>
        <end position="284"/>
    </location>
</feature>
<evidence type="ECO:0000256" key="2">
    <source>
        <dbReference type="ARBA" id="ARBA00004229"/>
    </source>
</evidence>
<feature type="transmembrane region" description="Helical" evidence="14">
    <location>
        <begin position="327"/>
        <end position="353"/>
    </location>
</feature>
<keyword evidence="8" id="KW-0378">Hydrolase</keyword>
<evidence type="ECO:0000313" key="19">
    <source>
        <dbReference type="Proteomes" id="UP000747110"/>
    </source>
</evidence>
<feature type="domain" description="Peptidase M50" evidence="15">
    <location>
        <begin position="271"/>
        <end position="433"/>
    </location>
</feature>
<evidence type="ECO:0000256" key="3">
    <source>
        <dbReference type="ARBA" id="ARBA00007931"/>
    </source>
</evidence>
<comment type="caution">
    <text evidence="17">The sequence shown here is derived from an EMBL/GenBank/DDBJ whole genome shotgun (WGS) entry which is preliminary data.</text>
</comment>
<evidence type="ECO:0000256" key="11">
    <source>
        <dbReference type="ARBA" id="ARBA00023049"/>
    </source>
</evidence>
<dbReference type="OrthoDB" id="5738at2759"/>
<evidence type="ECO:0000256" key="7">
    <source>
        <dbReference type="ARBA" id="ARBA00022692"/>
    </source>
</evidence>
<feature type="compositionally biased region" description="Low complexity" evidence="13">
    <location>
        <begin position="74"/>
        <end position="84"/>
    </location>
</feature>
<evidence type="ECO:0000256" key="13">
    <source>
        <dbReference type="SAM" id="MobiDB-lite"/>
    </source>
</evidence>
<feature type="transmembrane region" description="Helical" evidence="14">
    <location>
        <begin position="488"/>
        <end position="512"/>
    </location>
</feature>
<evidence type="ECO:0000256" key="6">
    <source>
        <dbReference type="ARBA" id="ARBA00022670"/>
    </source>
</evidence>
<evidence type="ECO:0000256" key="12">
    <source>
        <dbReference type="ARBA" id="ARBA00023136"/>
    </source>
</evidence>
<feature type="transmembrane region" description="Helical" evidence="14">
    <location>
        <begin position="396"/>
        <end position="415"/>
    </location>
</feature>
<name>A0A8J4GFX2_9CHLO</name>
<evidence type="ECO:0000256" key="5">
    <source>
        <dbReference type="ARBA" id="ARBA00022640"/>
    </source>
</evidence>
<feature type="transmembrane region" description="Helical" evidence="14">
    <location>
        <begin position="365"/>
        <end position="384"/>
    </location>
</feature>
<keyword evidence="4" id="KW-0150">Chloroplast</keyword>
<dbReference type="GO" id="GO:0016020">
    <property type="term" value="C:membrane"/>
    <property type="evidence" value="ECO:0007669"/>
    <property type="project" value="UniProtKB-SubCell"/>
</dbReference>
<dbReference type="GO" id="GO:0009507">
    <property type="term" value="C:chloroplast"/>
    <property type="evidence" value="ECO:0007669"/>
    <property type="project" value="UniProtKB-SubCell"/>
</dbReference>
<evidence type="ECO:0000313" key="17">
    <source>
        <dbReference type="EMBL" id="GIM06334.1"/>
    </source>
</evidence>
<protein>
    <recommendedName>
        <fullName evidence="15">Peptidase M50 domain-containing protein</fullName>
    </recommendedName>
</protein>
<keyword evidence="5" id="KW-0934">Plastid</keyword>
<evidence type="ECO:0000256" key="10">
    <source>
        <dbReference type="ARBA" id="ARBA00022989"/>
    </source>
</evidence>
<keyword evidence="7 14" id="KW-0812">Transmembrane</keyword>
<dbReference type="Proteomes" id="UP000722791">
    <property type="component" value="Unassembled WGS sequence"/>
</dbReference>
<keyword evidence="6" id="KW-0645">Protease</keyword>
<comment type="subcellular location">
    <subcellularLocation>
        <location evidence="1">Membrane</location>
        <topology evidence="1">Multi-pass membrane protein</topology>
    </subcellularLocation>
    <subcellularLocation>
        <location evidence="2">Plastid</location>
        <location evidence="2">Chloroplast</location>
    </subcellularLocation>
</comment>
<evidence type="ECO:0000256" key="8">
    <source>
        <dbReference type="ARBA" id="ARBA00022801"/>
    </source>
</evidence>
<gene>
    <name evidence="16" type="ORF">Vretifemale_13930</name>
    <name evidence="17" type="ORF">Vretimale_10663</name>
</gene>
<evidence type="ECO:0000256" key="1">
    <source>
        <dbReference type="ARBA" id="ARBA00004141"/>
    </source>
</evidence>
<keyword evidence="9" id="KW-0809">Transit peptide</keyword>
<dbReference type="InterPro" id="IPR044838">
    <property type="entry name" value="EGY1-like"/>
</dbReference>
<evidence type="ECO:0000259" key="15">
    <source>
        <dbReference type="Pfam" id="PF02163"/>
    </source>
</evidence>
<dbReference type="Proteomes" id="UP000747110">
    <property type="component" value="Unassembled WGS sequence"/>
</dbReference>
<dbReference type="EMBL" id="BNCP01000032">
    <property type="protein sequence ID" value="GIL85382.1"/>
    <property type="molecule type" value="Genomic_DNA"/>
</dbReference>
<proteinExistence type="inferred from homology"/>
<dbReference type="Pfam" id="PF02163">
    <property type="entry name" value="Peptidase_M50"/>
    <property type="match status" value="1"/>
</dbReference>
<feature type="transmembrane region" description="Helical" evidence="14">
    <location>
        <begin position="225"/>
        <end position="252"/>
    </location>
</feature>
<dbReference type="CDD" id="cd06160">
    <property type="entry name" value="S2P-M50_like_2"/>
    <property type="match status" value="1"/>
</dbReference>
<dbReference type="AlphaFoldDB" id="A0A8J4GFX2"/>
<evidence type="ECO:0000256" key="4">
    <source>
        <dbReference type="ARBA" id="ARBA00022528"/>
    </source>
</evidence>
<dbReference type="GO" id="GO:0006508">
    <property type="term" value="P:proteolysis"/>
    <property type="evidence" value="ECO:0007669"/>
    <property type="project" value="UniProtKB-KW"/>
</dbReference>
<reference evidence="17" key="1">
    <citation type="journal article" date="2021" name="Proc. Natl. Acad. Sci. U.S.A.">
        <title>Three genomes in the algal genus Volvox reveal the fate of a haploid sex-determining region after a transition to homothallism.</title>
        <authorList>
            <person name="Yamamoto K."/>
            <person name="Hamaji T."/>
            <person name="Kawai-Toyooka H."/>
            <person name="Matsuzaki R."/>
            <person name="Takahashi F."/>
            <person name="Nishimura Y."/>
            <person name="Kawachi M."/>
            <person name="Noguchi H."/>
            <person name="Minakuchi Y."/>
            <person name="Umen J.G."/>
            <person name="Toyoda A."/>
            <person name="Nozaki H."/>
        </authorList>
    </citation>
    <scope>NUCLEOTIDE SEQUENCE</scope>
    <source>
        <strain evidence="17">NIES-3785</strain>
        <strain evidence="16">NIES-3786</strain>
    </source>
</reference>
<dbReference type="PANTHER" id="PTHR31412">
    <property type="entry name" value="ZINC METALLOPROTEASE EGY1"/>
    <property type="match status" value="1"/>
</dbReference>
<feature type="transmembrane region" description="Helical" evidence="14">
    <location>
        <begin position="296"/>
        <end position="315"/>
    </location>
</feature>
<dbReference type="InterPro" id="IPR008915">
    <property type="entry name" value="Peptidase_M50"/>
</dbReference>
<sequence length="530" mass="56547">MFHKLRASCNQCRQISKCQAGVISPLLACATRSCPGQSSTMVRMQQQQQQQWMQLAATPPGRGRRLVAAATEEPSQGASSTPSTQTPPPQVPDVAPPPGPVGSGVSGGPPPSPTPPEELQFKVDNEGNVQLPKEVIDKLKSSVFGFDTFWVTSVDNYGHDGVVFKGNVRGRDPAVSYQKMRDRLQNAFPDAYQLFLLEDKDEKPTVVVLSQGRGLDTQISRFTEIWLASLFALATAVTSFNAAGVPLLEFFIAPFTTTITQQDFIEACPGVLAFFFALGSHDFGHYQAARRHGLELYLPFYIPAGFGLLGSFGSITRVRNFVPNREALLDLAVSGPLLGCAVSGAMLLLGFALTAAGVVTVGVDTPAFADSTLVALLAGLFVGLDGLAQPVTEVNFLVLAGWAGLIANALNLIPAGELDGAKMVLGCWGRRTASAVSVFTTGALGFSAITGNALSFYWVLLLLFLQRGPITPSYEELSPPKSEANRKAALALLGFSLLVLVPFPIELAYAIMQVQQPGFIVPQSFPTDLL</sequence>
<keyword evidence="10 14" id="KW-1133">Transmembrane helix</keyword>
<evidence type="ECO:0000256" key="9">
    <source>
        <dbReference type="ARBA" id="ARBA00022946"/>
    </source>
</evidence>
<comment type="similarity">
    <text evidence="3">Belongs to the peptidase M50B family.</text>
</comment>
<evidence type="ECO:0000313" key="16">
    <source>
        <dbReference type="EMBL" id="GIL85382.1"/>
    </source>
</evidence>
<dbReference type="PANTHER" id="PTHR31412:SF5">
    <property type="entry name" value="ZINC METALLOPROTEASE EGY2, CHLOROPLASTIC-RELATED"/>
    <property type="match status" value="1"/>
</dbReference>
<accession>A0A8J4GFX2</accession>
<feature type="compositionally biased region" description="Pro residues" evidence="13">
    <location>
        <begin position="85"/>
        <end position="100"/>
    </location>
</feature>
<organism evidence="17 18">
    <name type="scientific">Volvox reticuliferus</name>
    <dbReference type="NCBI Taxonomy" id="1737510"/>
    <lineage>
        <taxon>Eukaryota</taxon>
        <taxon>Viridiplantae</taxon>
        <taxon>Chlorophyta</taxon>
        <taxon>core chlorophytes</taxon>
        <taxon>Chlorophyceae</taxon>
        <taxon>CS clade</taxon>
        <taxon>Chlamydomonadales</taxon>
        <taxon>Volvocaceae</taxon>
        <taxon>Volvox</taxon>
    </lineage>
</organism>